<dbReference type="Gene3D" id="3.40.50.1820">
    <property type="entry name" value="alpha/beta hydrolase"/>
    <property type="match status" value="1"/>
</dbReference>
<dbReference type="GO" id="GO:0022857">
    <property type="term" value="F:transmembrane transporter activity"/>
    <property type="evidence" value="ECO:0007669"/>
    <property type="project" value="InterPro"/>
</dbReference>
<dbReference type="InterPro" id="IPR019826">
    <property type="entry name" value="Carboxylesterase_B_AS"/>
</dbReference>
<keyword evidence="4 9" id="KW-0812">Transmembrane</keyword>
<feature type="transmembrane region" description="Helical" evidence="9">
    <location>
        <begin position="679"/>
        <end position="700"/>
    </location>
</feature>
<dbReference type="PANTHER" id="PTHR43791">
    <property type="entry name" value="PERMEASE-RELATED"/>
    <property type="match status" value="1"/>
</dbReference>
<dbReference type="SUPFAM" id="SSF53474">
    <property type="entry name" value="alpha/beta-Hydrolases"/>
    <property type="match status" value="1"/>
</dbReference>
<accession>A0A8H4NPZ1</accession>
<gene>
    <name evidence="11" type="ORF">FACUT_2987</name>
</gene>
<feature type="transmembrane region" description="Helical" evidence="9">
    <location>
        <begin position="416"/>
        <end position="436"/>
    </location>
</feature>
<dbReference type="Gene3D" id="3.50.30.50">
    <property type="entry name" value="Putative cyclase"/>
    <property type="match status" value="1"/>
</dbReference>
<dbReference type="InterPro" id="IPR029058">
    <property type="entry name" value="AB_hydrolase_fold"/>
</dbReference>
<organism evidence="11 12">
    <name type="scientific">Fusarium acutatum</name>
    <dbReference type="NCBI Taxonomy" id="78861"/>
    <lineage>
        <taxon>Eukaryota</taxon>
        <taxon>Fungi</taxon>
        <taxon>Dikarya</taxon>
        <taxon>Ascomycota</taxon>
        <taxon>Pezizomycotina</taxon>
        <taxon>Sordariomycetes</taxon>
        <taxon>Hypocreomycetidae</taxon>
        <taxon>Hypocreales</taxon>
        <taxon>Nectriaceae</taxon>
        <taxon>Fusarium</taxon>
        <taxon>Fusarium fujikuroi species complex</taxon>
    </lineage>
</organism>
<comment type="subcellular location">
    <subcellularLocation>
        <location evidence="1">Membrane</location>
        <topology evidence="1">Multi-pass membrane protein</topology>
    </subcellularLocation>
</comment>
<dbReference type="FunFam" id="1.20.1250.20:FF:000034">
    <property type="entry name" value="MFS general substrate transporter"/>
    <property type="match status" value="1"/>
</dbReference>
<comment type="similarity">
    <text evidence="2">Belongs to the type-B carboxylesterase/lipase family.</text>
</comment>
<feature type="transmembrane region" description="Helical" evidence="9">
    <location>
        <begin position="581"/>
        <end position="600"/>
    </location>
</feature>
<feature type="transmembrane region" description="Helical" evidence="9">
    <location>
        <begin position="384"/>
        <end position="404"/>
    </location>
</feature>
<dbReference type="Gene3D" id="1.20.1250.20">
    <property type="entry name" value="MFS general substrate transporter like domains"/>
    <property type="match status" value="2"/>
</dbReference>
<keyword evidence="5" id="KW-0378">Hydrolase</keyword>
<dbReference type="Pfam" id="PF07690">
    <property type="entry name" value="MFS_1"/>
    <property type="match status" value="1"/>
</dbReference>
<dbReference type="GO" id="GO:0019441">
    <property type="term" value="P:L-tryptophan catabolic process to kynurenine"/>
    <property type="evidence" value="ECO:0007669"/>
    <property type="project" value="InterPro"/>
</dbReference>
<name>A0A8H4NPZ1_9HYPO</name>
<comment type="caution">
    <text evidence="11">The sequence shown here is derived from an EMBL/GenBank/DDBJ whole genome shotgun (WGS) entry which is preliminary data.</text>
</comment>
<evidence type="ECO:0000259" key="10">
    <source>
        <dbReference type="PROSITE" id="PS50850"/>
    </source>
</evidence>
<keyword evidence="8" id="KW-0325">Glycoprotein</keyword>
<dbReference type="PROSITE" id="PS00122">
    <property type="entry name" value="CARBOXYLESTERASE_B_1"/>
    <property type="match status" value="1"/>
</dbReference>
<evidence type="ECO:0000256" key="3">
    <source>
        <dbReference type="ARBA" id="ARBA00022448"/>
    </source>
</evidence>
<dbReference type="PROSITE" id="PS50850">
    <property type="entry name" value="MFS"/>
    <property type="match status" value="1"/>
</dbReference>
<dbReference type="InterPro" id="IPR002018">
    <property type="entry name" value="CarbesteraseB"/>
</dbReference>
<evidence type="ECO:0000256" key="1">
    <source>
        <dbReference type="ARBA" id="ARBA00004141"/>
    </source>
</evidence>
<dbReference type="GO" id="GO:0016020">
    <property type="term" value="C:membrane"/>
    <property type="evidence" value="ECO:0007669"/>
    <property type="project" value="UniProtKB-SubCell"/>
</dbReference>
<feature type="transmembrane region" description="Helical" evidence="9">
    <location>
        <begin position="745"/>
        <end position="766"/>
    </location>
</feature>
<dbReference type="PANTHER" id="PTHR43791:SF54">
    <property type="entry name" value="MAJOR FACILITATOR SUPERFAMILY (MFS) PROFILE DOMAIN-CONTAINING PROTEIN-RELATED"/>
    <property type="match status" value="1"/>
</dbReference>
<evidence type="ECO:0000256" key="5">
    <source>
        <dbReference type="ARBA" id="ARBA00022801"/>
    </source>
</evidence>
<dbReference type="SUPFAM" id="SSF103473">
    <property type="entry name" value="MFS general substrate transporter"/>
    <property type="match status" value="1"/>
</dbReference>
<dbReference type="Pfam" id="PF00135">
    <property type="entry name" value="COesterase"/>
    <property type="match status" value="1"/>
</dbReference>
<dbReference type="EMBL" id="JAADJF010000063">
    <property type="protein sequence ID" value="KAF4440958.1"/>
    <property type="molecule type" value="Genomic_DNA"/>
</dbReference>
<evidence type="ECO:0000313" key="12">
    <source>
        <dbReference type="Proteomes" id="UP000536711"/>
    </source>
</evidence>
<dbReference type="OrthoDB" id="2962993at2759"/>
<feature type="domain" description="Major facilitator superfamily (MFS) profile" evidence="10">
    <location>
        <begin position="351"/>
        <end position="772"/>
    </location>
</feature>
<proteinExistence type="inferred from homology"/>
<protein>
    <submittedName>
        <fullName evidence="11">Tartrate transporter</fullName>
    </submittedName>
</protein>
<evidence type="ECO:0000256" key="9">
    <source>
        <dbReference type="SAM" id="Phobius"/>
    </source>
</evidence>
<sequence>MAAHHPDFDQLPLDKTGPRGNAWGLWGKDDQLGTLNHLTDEVVGQAARENFKTGTRLSLNWSMKGASYPKFARKNLDLRLINKAPLKHAHDDEVGSPTRIYPLKLTVMLTAQLYYMGRKAEEFAASDHPNSVHHVSAKGIAGRAVFIDWYSWALAQGLQIDAMSSYEIPFDQIVKTLEFQNMSLESLRAGDIIVIRFGYLSQYENMDVAKREYLDKLYQTQKPDNIGLKPSEELLRFLWDTKIAAICGDARSLEVWPCKDLEWHLHEWLLAGWGMPIGELFYLEELAKTYVSLRAMDQSNNKALDPIKVDDKFVEHAPDAYPGLSPEDAEFMRGYEGKTGKKVVKKIDFRLLPIMAVLYLLAHIDRGNIGNAKIEGMDKDLGLVGNQYNIASTIFFVPYIIFEVPSNIVLKKVRASIWLSFLIICWGIVVTCMGVVQNFQGLVACRVILGVFEAGFFPGAVFIVSSWYPRYELQQRLAIFYTASAFSGALSGLLAFGIARLDGARGIAGWRWIFLIEGAVTVAAGLVMPLLIIDTPERAKWLSDDEKRFVDLRLRLSGVRSNTEEGDKFSWKLLFKTMVDWKVLLGIILAWANSVPNAAFKFTMPQIIKQLGFSTAQSQLLTMPPYVCGGIAAWLSGRFSDRLSWRMPFIVGPMSVLLVALAVLFNYSKNVADNVPAMYVGVMLAQIGIYPLLPGISAWTGNNLAPSWKRSIGLAWLLAAGNLGSLIGTNIFLDREGPQYPTGYGVSLGIICLAASCALLMEFCLWKSNKARAQLSETEIRQKYSQEELDAMGERSPLAAAFEVPIVDLGYAIYQGFVQEVIFDYKGNIGRICPQAMTAWEVYTSFTGPDFLSGKISNLTEDQRHALKEPSDLKIPIDPRETEYCLFLDGVTPIETFNNPMKKLAPFDPTGLIKASYASSPKGLVFVSANYRLGALGWLAGSKLDPGIMRIDLNTHQFGGDPARVTIMGESAGGLSFSSPRKRASTLTGIDRRQFHIANDGLENDVVDKFLTLTKVPDLKAARKLSTEEVQKANRLLISNSAWGTSTTGPFVDGLYVPDNPDKLFAEGRHVQNVDLLIGFNEDEGLIFTSPESNGAGYLKFLESTAKSYRFNVFPGLHGSDMHYTFYNGPDRNPEVDEGIAVRFQELLTSFAATGNATSVAAPQWVPAYGEERCMLYIGNVGFGVATDEANSWFATRPILWTSQHPDLLGIVFQHFDGPLHTAQPRGDDAVELDAVTVVYHITRLAKVPKTQDNIKSAFYLLCTPGSPLELKPKPYIAKFFYAGRPVHETLCYVFHVVKPSPRTQSPVIGCTYYRAFNRERWRRYTPRTHPKFGTNAPAKKLCELHLQKVIPENWEEDPYIVCLLLSLAQAQSMKQKREMPDNFPVRLLVAVDGDKNFAHVFQAEVDARILKALDEPRFNLNGVAWPTVTHTKVAFDPYLIFPDRIVAEMLGSYMEHTEEQAVDGVLASQA</sequence>
<evidence type="ECO:0000256" key="2">
    <source>
        <dbReference type="ARBA" id="ARBA00005964"/>
    </source>
</evidence>
<keyword evidence="12" id="KW-1185">Reference proteome</keyword>
<dbReference type="SUPFAM" id="SSF102198">
    <property type="entry name" value="Putative cyclase"/>
    <property type="match status" value="1"/>
</dbReference>
<dbReference type="InterPro" id="IPR037175">
    <property type="entry name" value="KFase_sf"/>
</dbReference>
<reference evidence="11 12" key="1">
    <citation type="submission" date="2020-01" db="EMBL/GenBank/DDBJ databases">
        <title>Identification and distribution of gene clusters putatively required for synthesis of sphingolipid metabolism inhibitors in phylogenetically diverse species of the filamentous fungus Fusarium.</title>
        <authorList>
            <person name="Kim H.-S."/>
            <person name="Busman M."/>
            <person name="Brown D.W."/>
            <person name="Divon H."/>
            <person name="Uhlig S."/>
            <person name="Proctor R.H."/>
        </authorList>
    </citation>
    <scope>NUCLEOTIDE SEQUENCE [LARGE SCALE GENOMIC DNA]</scope>
    <source>
        <strain evidence="11 12">NRRL 13308</strain>
    </source>
</reference>
<keyword evidence="3" id="KW-0813">Transport</keyword>
<dbReference type="InterPro" id="IPR020846">
    <property type="entry name" value="MFS_dom"/>
</dbReference>
<dbReference type="InterPro" id="IPR036259">
    <property type="entry name" value="MFS_trans_sf"/>
</dbReference>
<evidence type="ECO:0000256" key="8">
    <source>
        <dbReference type="ARBA" id="ARBA00023180"/>
    </source>
</evidence>
<dbReference type="GO" id="GO:0004061">
    <property type="term" value="F:arylformamidase activity"/>
    <property type="evidence" value="ECO:0007669"/>
    <property type="project" value="InterPro"/>
</dbReference>
<keyword evidence="7 9" id="KW-0472">Membrane</keyword>
<feature type="transmembrane region" description="Helical" evidence="9">
    <location>
        <begin position="649"/>
        <end position="667"/>
    </location>
</feature>
<feature type="transmembrane region" description="Helical" evidence="9">
    <location>
        <begin position="448"/>
        <end position="468"/>
    </location>
</feature>
<evidence type="ECO:0000256" key="6">
    <source>
        <dbReference type="ARBA" id="ARBA00022989"/>
    </source>
</evidence>
<dbReference type="InterPro" id="IPR011701">
    <property type="entry name" value="MFS"/>
</dbReference>
<keyword evidence="6 9" id="KW-1133">Transmembrane helix</keyword>
<feature type="transmembrane region" description="Helical" evidence="9">
    <location>
        <begin position="512"/>
        <end position="533"/>
    </location>
</feature>
<dbReference type="FunFam" id="1.20.1250.20:FF:000013">
    <property type="entry name" value="MFS general substrate transporter"/>
    <property type="match status" value="1"/>
</dbReference>
<evidence type="ECO:0000256" key="7">
    <source>
        <dbReference type="ARBA" id="ARBA00023136"/>
    </source>
</evidence>
<feature type="transmembrane region" description="Helical" evidence="9">
    <location>
        <begin position="480"/>
        <end position="500"/>
    </location>
</feature>
<feature type="transmembrane region" description="Helical" evidence="9">
    <location>
        <begin position="712"/>
        <end position="733"/>
    </location>
</feature>
<evidence type="ECO:0000256" key="4">
    <source>
        <dbReference type="ARBA" id="ARBA00022692"/>
    </source>
</evidence>
<dbReference type="Proteomes" id="UP000536711">
    <property type="component" value="Unassembled WGS sequence"/>
</dbReference>
<evidence type="ECO:0000313" key="11">
    <source>
        <dbReference type="EMBL" id="KAF4440958.1"/>
    </source>
</evidence>